<evidence type="ECO:0000313" key="2">
    <source>
        <dbReference type="EMBL" id="RKR83588.1"/>
    </source>
</evidence>
<dbReference type="Gene3D" id="2.40.128.110">
    <property type="entry name" value="Lipid/polyisoprenoid-binding, YceI-like"/>
    <property type="match status" value="1"/>
</dbReference>
<feature type="chain" id="PRO_5019817166" description="YceI-like domain-containing protein" evidence="1">
    <location>
        <begin position="25"/>
        <end position="207"/>
    </location>
</feature>
<name>A0A495J5A4_9SPHI</name>
<dbReference type="AlphaFoldDB" id="A0A495J5A4"/>
<comment type="caution">
    <text evidence="2">The sequence shown here is derived from an EMBL/GenBank/DDBJ whole genome shotgun (WGS) entry which is preliminary data.</text>
</comment>
<organism evidence="2 3">
    <name type="scientific">Mucilaginibacter gracilis</name>
    <dbReference type="NCBI Taxonomy" id="423350"/>
    <lineage>
        <taxon>Bacteria</taxon>
        <taxon>Pseudomonadati</taxon>
        <taxon>Bacteroidota</taxon>
        <taxon>Sphingobacteriia</taxon>
        <taxon>Sphingobacteriales</taxon>
        <taxon>Sphingobacteriaceae</taxon>
        <taxon>Mucilaginibacter</taxon>
    </lineage>
</organism>
<proteinExistence type="predicted"/>
<protein>
    <recommendedName>
        <fullName evidence="4">YceI-like domain-containing protein</fullName>
    </recommendedName>
</protein>
<dbReference type="Proteomes" id="UP000268007">
    <property type="component" value="Unassembled WGS sequence"/>
</dbReference>
<keyword evidence="1" id="KW-0732">Signal</keyword>
<dbReference type="RefSeq" id="WP_121199065.1">
    <property type="nucleotide sequence ID" value="NZ_RBKU01000001.1"/>
</dbReference>
<accession>A0A495J5A4</accession>
<evidence type="ECO:0000313" key="3">
    <source>
        <dbReference type="Proteomes" id="UP000268007"/>
    </source>
</evidence>
<feature type="signal peptide" evidence="1">
    <location>
        <begin position="1"/>
        <end position="24"/>
    </location>
</feature>
<dbReference type="EMBL" id="RBKU01000001">
    <property type="protein sequence ID" value="RKR83588.1"/>
    <property type="molecule type" value="Genomic_DNA"/>
</dbReference>
<evidence type="ECO:0000256" key="1">
    <source>
        <dbReference type="SAM" id="SignalP"/>
    </source>
</evidence>
<dbReference type="OrthoDB" id="9794147at2"/>
<gene>
    <name evidence="2" type="ORF">BDD43_3798</name>
</gene>
<keyword evidence="3" id="KW-1185">Reference proteome</keyword>
<dbReference type="InterPro" id="IPR036761">
    <property type="entry name" value="TTHA0802/YceI-like_sf"/>
</dbReference>
<reference evidence="2 3" key="1">
    <citation type="submission" date="2018-10" db="EMBL/GenBank/DDBJ databases">
        <title>Genomic Encyclopedia of Archaeal and Bacterial Type Strains, Phase II (KMG-II): from individual species to whole genera.</title>
        <authorList>
            <person name="Goeker M."/>
        </authorList>
    </citation>
    <scope>NUCLEOTIDE SEQUENCE [LARGE SCALE GENOMIC DNA]</scope>
    <source>
        <strain evidence="2 3">DSM 18602</strain>
    </source>
</reference>
<sequence length="207" mass="22977">MLIKNAWCTWLLAVITVPALPAHAPGPAATGKVWVINQSSSLCVNGSTNINKFACEIPDYDHTDTLTLSKAKGSKEILLSGCINLKIQSFDCHNSIMTHDLRNTLKEKLFPRMRINFLTLSELPELTLTPKPITGFVNIELAGVSKRFEVNYQASVDEKKCIHLLGTRDVNFSDFNLIAPRKLGGMIKTNDKLSVQFHLKITALDNL</sequence>
<evidence type="ECO:0008006" key="4">
    <source>
        <dbReference type="Google" id="ProtNLM"/>
    </source>
</evidence>